<protein>
    <submittedName>
        <fullName evidence="3">Uncharacterized protein</fullName>
    </submittedName>
</protein>
<keyword evidence="2" id="KW-1133">Transmembrane helix</keyword>
<dbReference type="STRING" id="97972.A0A2V1DDA7"/>
<keyword evidence="2" id="KW-0812">Transmembrane</keyword>
<feature type="transmembrane region" description="Helical" evidence="2">
    <location>
        <begin position="78"/>
        <end position="102"/>
    </location>
</feature>
<keyword evidence="2" id="KW-0472">Membrane</keyword>
<dbReference type="Proteomes" id="UP000244855">
    <property type="component" value="Unassembled WGS sequence"/>
</dbReference>
<proteinExistence type="predicted"/>
<evidence type="ECO:0000313" key="3">
    <source>
        <dbReference type="EMBL" id="PVH95124.1"/>
    </source>
</evidence>
<feature type="compositionally biased region" description="Low complexity" evidence="1">
    <location>
        <begin position="851"/>
        <end position="865"/>
    </location>
</feature>
<feature type="transmembrane region" description="Helical" evidence="2">
    <location>
        <begin position="702"/>
        <end position="726"/>
    </location>
</feature>
<evidence type="ECO:0000313" key="4">
    <source>
        <dbReference type="Proteomes" id="UP000244855"/>
    </source>
</evidence>
<accession>A0A2V1DDA7</accession>
<organism evidence="3 4">
    <name type="scientific">Periconia macrospinosa</name>
    <dbReference type="NCBI Taxonomy" id="97972"/>
    <lineage>
        <taxon>Eukaryota</taxon>
        <taxon>Fungi</taxon>
        <taxon>Dikarya</taxon>
        <taxon>Ascomycota</taxon>
        <taxon>Pezizomycotina</taxon>
        <taxon>Dothideomycetes</taxon>
        <taxon>Pleosporomycetidae</taxon>
        <taxon>Pleosporales</taxon>
        <taxon>Massarineae</taxon>
        <taxon>Periconiaceae</taxon>
        <taxon>Periconia</taxon>
    </lineage>
</organism>
<feature type="transmembrane region" description="Helical" evidence="2">
    <location>
        <begin position="12"/>
        <end position="37"/>
    </location>
</feature>
<keyword evidence="4" id="KW-1185">Reference proteome</keyword>
<dbReference type="AlphaFoldDB" id="A0A2V1DDA7"/>
<evidence type="ECO:0000256" key="2">
    <source>
        <dbReference type="SAM" id="Phobius"/>
    </source>
</evidence>
<name>A0A2V1DDA7_9PLEO</name>
<dbReference type="OrthoDB" id="3034003at2759"/>
<dbReference type="EMBL" id="KZ805507">
    <property type="protein sequence ID" value="PVH95124.1"/>
    <property type="molecule type" value="Genomic_DNA"/>
</dbReference>
<gene>
    <name evidence="3" type="ORF">DM02DRAFT_166555</name>
</gene>
<feature type="region of interest" description="Disordered" evidence="1">
    <location>
        <begin position="824"/>
        <end position="884"/>
    </location>
</feature>
<evidence type="ECO:0000256" key="1">
    <source>
        <dbReference type="SAM" id="MobiDB-lite"/>
    </source>
</evidence>
<reference evidence="3 4" key="1">
    <citation type="journal article" date="2018" name="Sci. Rep.">
        <title>Comparative genomics provides insights into the lifestyle and reveals functional heterogeneity of dark septate endophytic fungi.</title>
        <authorList>
            <person name="Knapp D.G."/>
            <person name="Nemeth J.B."/>
            <person name="Barry K."/>
            <person name="Hainaut M."/>
            <person name="Henrissat B."/>
            <person name="Johnson J."/>
            <person name="Kuo A."/>
            <person name="Lim J.H.P."/>
            <person name="Lipzen A."/>
            <person name="Nolan M."/>
            <person name="Ohm R.A."/>
            <person name="Tamas L."/>
            <person name="Grigoriev I.V."/>
            <person name="Spatafora J.W."/>
            <person name="Nagy L.G."/>
            <person name="Kovacs G.M."/>
        </authorList>
    </citation>
    <scope>NUCLEOTIDE SEQUENCE [LARGE SCALE GENOMIC DNA]</scope>
    <source>
        <strain evidence="3 4">DSE2036</strain>
    </source>
</reference>
<sequence length="884" mass="96854">MFDSLSVGTVAGLIAAGVFVVQFLIPIVVPFILVGILKQENNAATWSVVGRTLHSSHWPRILNTDSAASHGVKGGVRIAAIGQLLFLLFVTVASVVTPLGLYEAIVPLEGLKEEVFEYARGKSAMDIGTLPRRNDFGFSRACWGFRPRVCPWSETIINESISNTTYKADLPDGYDIRIPRNITSIYSAGLARLPKTVSGVFDIQWRTYKKVLQSKFQKEGQSYLVGDYRQLSQMVLNNAWDAITGLIVNTKTGGIGFRNHTTPLPLPYGGIWSEDLLFIEPETKCVDLNITLDFKIPYSNDESATVVNLTITDHGGFANFNKDIPSYDYNKTWASPNLIDRAYLGAWFSNVYAMFYMNITNPKNKDYPQRFSYVNSKIGQQYSVNQNGTFRLVRVRYDQMMIGSYGGFLNVPEIGLNGRLSNSSYSNPFKINAKNFTDIAEACSNSNGKGYANISNVAISCGMIYGAARRKDGSASLLFDPGTEWTIPIYSCASASKASIQSVSFRYNGTNGLNSLNILDIKPKTYATEEEKPLWAVENLKMRLDDVNPIWGITLPEHENHPNISTARQESLYLPGLAPKLYSSPTKSQQSLAGVDFYSSIMGFTYTMDAADAGNSYGVPDYTGRTNLALYNKWQELSRNATTAAKIIDLIWTDISANAVVGTKGQLPTEPLQGLAKRNEPQTTVQVPITVYARRIQFDIRYGIPAFIALALWALSLVVVLGFIVLGKSTPSTMRRFLDQTSPGRILTTFLYKNDCPPGTSSANWSRLVGTKRVHLGGAVPQALDCTSGHALAEGCDIPAVVPGTENSTVYGKMDDGNISLSSLPSPQPYSPVNGGGEAQSYYHRGGGNQTSPLLMPPSLTTPIPQSSGYQAYHSQHVAPVQAR</sequence>